<keyword evidence="11" id="KW-0479">Metal-binding</keyword>
<evidence type="ECO:0000256" key="10">
    <source>
        <dbReference type="PIRNR" id="PIRNR006247"/>
    </source>
</evidence>
<dbReference type="PATRIC" id="fig|1150469.3.peg.1520"/>
<feature type="transmembrane region" description="Helical" evidence="12">
    <location>
        <begin position="193"/>
        <end position="217"/>
    </location>
</feature>
<dbReference type="Proteomes" id="UP000033220">
    <property type="component" value="Chromosome DSM 122"/>
</dbReference>
<proteinExistence type="inferred from homology"/>
<dbReference type="EMBL" id="HE663493">
    <property type="protein sequence ID" value="CCG07971.1"/>
    <property type="molecule type" value="Genomic_DNA"/>
</dbReference>
<evidence type="ECO:0000256" key="6">
    <source>
        <dbReference type="ARBA" id="ARBA00022958"/>
    </source>
</evidence>
<evidence type="ECO:0000256" key="11">
    <source>
        <dbReference type="PIRSR" id="PIRSR006247-1"/>
    </source>
</evidence>
<comment type="subcellular location">
    <subcellularLocation>
        <location evidence="10">Cell inner membrane</location>
        <topology evidence="10">Multi-pass membrane protein</topology>
    </subcellularLocation>
    <subcellularLocation>
        <location evidence="1">Cell membrane</location>
        <topology evidence="1">Multi-pass membrane protein</topology>
    </subcellularLocation>
</comment>
<feature type="binding site" evidence="11">
    <location>
        <position position="129"/>
    </location>
    <ligand>
        <name>K(+)</name>
        <dbReference type="ChEBI" id="CHEBI:29103"/>
    </ligand>
</feature>
<dbReference type="InterPro" id="IPR004772">
    <property type="entry name" value="TrkH"/>
</dbReference>
<evidence type="ECO:0000313" key="14">
    <source>
        <dbReference type="Proteomes" id="UP000033220"/>
    </source>
</evidence>
<evidence type="ECO:0000256" key="4">
    <source>
        <dbReference type="ARBA" id="ARBA00022538"/>
    </source>
</evidence>
<evidence type="ECO:0000256" key="5">
    <source>
        <dbReference type="ARBA" id="ARBA00022692"/>
    </source>
</evidence>
<dbReference type="eggNOG" id="COG0168">
    <property type="taxonomic scope" value="Bacteria"/>
</dbReference>
<feature type="binding site" evidence="11">
    <location>
        <position position="448"/>
    </location>
    <ligand>
        <name>K(+)</name>
        <dbReference type="ChEBI" id="CHEBI:29103"/>
    </ligand>
</feature>
<dbReference type="PANTHER" id="PTHR32024">
    <property type="entry name" value="TRK SYSTEM POTASSIUM UPTAKE PROTEIN TRKG-RELATED"/>
    <property type="match status" value="1"/>
</dbReference>
<dbReference type="GO" id="GO:0005886">
    <property type="term" value="C:plasma membrane"/>
    <property type="evidence" value="ECO:0007669"/>
    <property type="project" value="UniProtKB-SubCell"/>
</dbReference>
<evidence type="ECO:0000256" key="3">
    <source>
        <dbReference type="ARBA" id="ARBA00022475"/>
    </source>
</evidence>
<dbReference type="RefSeq" id="WP_014414610.1">
    <property type="nucleotide sequence ID" value="NC_017059.1"/>
</dbReference>
<feature type="transmembrane region" description="Helical" evidence="12">
    <location>
        <begin position="285"/>
        <end position="304"/>
    </location>
</feature>
<evidence type="ECO:0000313" key="13">
    <source>
        <dbReference type="EMBL" id="CCG07971.1"/>
    </source>
</evidence>
<keyword evidence="5 12" id="KW-0812">Transmembrane</keyword>
<dbReference type="InterPro" id="IPR003445">
    <property type="entry name" value="Cat_transpt"/>
</dbReference>
<keyword evidence="2 10" id="KW-0813">Transport</keyword>
<dbReference type="GO" id="GO:0015379">
    <property type="term" value="F:potassium:chloride symporter activity"/>
    <property type="evidence" value="ECO:0007669"/>
    <property type="project" value="InterPro"/>
</dbReference>
<dbReference type="PIRSF" id="PIRSF006247">
    <property type="entry name" value="TrkH"/>
    <property type="match status" value="1"/>
</dbReference>
<feature type="transmembrane region" description="Helical" evidence="12">
    <location>
        <begin position="251"/>
        <end position="273"/>
    </location>
</feature>
<reference evidence="13 14" key="1">
    <citation type="submission" date="2012-02" db="EMBL/GenBank/DDBJ databases">
        <title>Shotgun genome sequence of Phaeospirillum photometricum DSM 122.</title>
        <authorList>
            <person name="Duquesne K."/>
            <person name="Sturgis J."/>
        </authorList>
    </citation>
    <scope>NUCLEOTIDE SEQUENCE [LARGE SCALE GENOMIC DNA]</scope>
    <source>
        <strain evidence="14">DSM122</strain>
    </source>
</reference>
<comment type="similarity">
    <text evidence="10">Belongs to the TrkH potassium transport family.</text>
</comment>
<evidence type="ECO:0000256" key="7">
    <source>
        <dbReference type="ARBA" id="ARBA00022989"/>
    </source>
</evidence>
<dbReference type="HOGENOM" id="CLU_030708_0_1_5"/>
<dbReference type="KEGG" id="rpm:RSPPHO_01345"/>
<organism evidence="13 14">
    <name type="scientific">Pararhodospirillum photometricum DSM 122</name>
    <dbReference type="NCBI Taxonomy" id="1150469"/>
    <lineage>
        <taxon>Bacteria</taxon>
        <taxon>Pseudomonadati</taxon>
        <taxon>Pseudomonadota</taxon>
        <taxon>Alphaproteobacteria</taxon>
        <taxon>Rhodospirillales</taxon>
        <taxon>Rhodospirillaceae</taxon>
        <taxon>Pararhodospirillum</taxon>
    </lineage>
</organism>
<evidence type="ECO:0000256" key="9">
    <source>
        <dbReference type="ARBA" id="ARBA00023136"/>
    </source>
</evidence>
<dbReference type="GO" id="GO:0046872">
    <property type="term" value="F:metal ion binding"/>
    <property type="evidence" value="ECO:0007669"/>
    <property type="project" value="UniProtKB-KW"/>
</dbReference>
<keyword evidence="14" id="KW-1185">Reference proteome</keyword>
<feature type="binding site" evidence="11">
    <location>
        <position position="331"/>
    </location>
    <ligand>
        <name>K(+)</name>
        <dbReference type="ChEBI" id="CHEBI:29103"/>
    </ligand>
</feature>
<keyword evidence="6 10" id="KW-0630">Potassium</keyword>
<feature type="transmembrane region" description="Helical" evidence="12">
    <location>
        <begin position="471"/>
        <end position="491"/>
    </location>
</feature>
<evidence type="ECO:0000256" key="12">
    <source>
        <dbReference type="SAM" id="Phobius"/>
    </source>
</evidence>
<gene>
    <name evidence="13" type="ORF">RSPPHO_01345</name>
</gene>
<comment type="function">
    <text evidence="10">Low-affinity potassium transport system. Interacts with Trk system potassium uptake protein TrkA.</text>
</comment>
<dbReference type="OrthoDB" id="9810952at2"/>
<name>H6SJ06_PARPM</name>
<feature type="transmembrane region" description="Helical" evidence="12">
    <location>
        <begin position="150"/>
        <end position="172"/>
    </location>
</feature>
<feature type="binding site" evidence="11">
    <location>
        <position position="128"/>
    </location>
    <ligand>
        <name>K(+)</name>
        <dbReference type="ChEBI" id="CHEBI:29103"/>
    </ligand>
</feature>
<feature type="transmembrane region" description="Helical" evidence="12">
    <location>
        <begin position="311"/>
        <end position="334"/>
    </location>
</feature>
<feature type="binding site" evidence="11">
    <location>
        <position position="330"/>
    </location>
    <ligand>
        <name>K(+)</name>
        <dbReference type="ChEBI" id="CHEBI:29103"/>
    </ligand>
</feature>
<feature type="binding site" evidence="11">
    <location>
        <position position="447"/>
    </location>
    <ligand>
        <name>K(+)</name>
        <dbReference type="ChEBI" id="CHEBI:29103"/>
    </ligand>
</feature>
<keyword evidence="8 10" id="KW-0406">Ion transport</keyword>
<keyword evidence="4 10" id="KW-0633">Potassium transport</keyword>
<feature type="transmembrane region" description="Helical" evidence="12">
    <location>
        <begin position="57"/>
        <end position="76"/>
    </location>
</feature>
<feature type="transmembrane region" description="Helical" evidence="12">
    <location>
        <begin position="21"/>
        <end position="45"/>
    </location>
</feature>
<accession>H6SJ06</accession>
<keyword evidence="10" id="KW-0997">Cell inner membrane</keyword>
<evidence type="ECO:0000256" key="1">
    <source>
        <dbReference type="ARBA" id="ARBA00004651"/>
    </source>
</evidence>
<evidence type="ECO:0000256" key="8">
    <source>
        <dbReference type="ARBA" id="ARBA00023065"/>
    </source>
</evidence>
<sequence length="498" mass="53130">MALNDPRELGAPGLCLGTVDLSPVFFVLGLFTTGLGLAMLAPALLDALVRDQDWLGFLWASGITVFVGLGLAFANARPHLHLSMRQGFILTASAWFTLGVFGSLPFMFSSEHLSFSDAYFETISGLTTTGSTVISGLDTQPPGILFWRALLQWIGGIGIIGMAIALLPALRVGGMQLFRMESSDTTERGLTRIGALGVSISAVYLALTALIMVAYLAVGQSPFDAVCLAFATVSTGGFANSDASLAALPPLGLWLSTMGMMLGSLPFPLYVRAARGDFGLLWRDAQVRGFVVFLATCWLGVALWRVMQGEVGFFHALTTSAFNLTSVVTTTGFASEDYTLWGPFPVLMFFMLTFVGGCTGSTAGGIKTFRLQVSLKILRAHIRRRYLPHAVILPTYAGRPIDDDIAISVLLFFFAMGSTTSLIAVILTALGLDWVTALSGAATAVCNVGPGLGPIIGPVGNFAPLPDSAKWVLSVAMVLGRLEFFTVYVLLSRRFWSE</sequence>
<keyword evidence="7 12" id="KW-1133">Transmembrane helix</keyword>
<dbReference type="AlphaFoldDB" id="H6SJ06"/>
<dbReference type="PANTHER" id="PTHR32024:SF3">
    <property type="entry name" value="TRK SYSTEM POTASSIUM UPTAKE PROTEIN"/>
    <property type="match status" value="1"/>
</dbReference>
<feature type="transmembrane region" description="Helical" evidence="12">
    <location>
        <begin position="88"/>
        <end position="108"/>
    </location>
</feature>
<feature type="transmembrane region" description="Helical" evidence="12">
    <location>
        <begin position="405"/>
        <end position="430"/>
    </location>
</feature>
<protein>
    <recommendedName>
        <fullName evidence="10">Trk system potassium uptake protein</fullName>
    </recommendedName>
</protein>
<dbReference type="Pfam" id="PF02386">
    <property type="entry name" value="TrkH"/>
    <property type="match status" value="1"/>
</dbReference>
<feature type="binding site" evidence="11">
    <location>
        <position position="236"/>
    </location>
    <ligand>
        <name>K(+)</name>
        <dbReference type="ChEBI" id="CHEBI:29103"/>
    </ligand>
</feature>
<keyword evidence="3 10" id="KW-1003">Cell membrane</keyword>
<evidence type="ECO:0000256" key="2">
    <source>
        <dbReference type="ARBA" id="ARBA00022448"/>
    </source>
</evidence>
<dbReference type="STRING" id="1150469.RSPPHO_01345"/>
<feature type="transmembrane region" description="Helical" evidence="12">
    <location>
        <begin position="346"/>
        <end position="366"/>
    </location>
</feature>
<keyword evidence="9 10" id="KW-0472">Membrane</keyword>